<evidence type="ECO:0000256" key="1">
    <source>
        <dbReference type="SAM" id="SignalP"/>
    </source>
</evidence>
<keyword evidence="1" id="KW-0732">Signal</keyword>
<dbReference type="PROSITE" id="PS51257">
    <property type="entry name" value="PROKAR_LIPOPROTEIN"/>
    <property type="match status" value="1"/>
</dbReference>
<reference evidence="2" key="1">
    <citation type="submission" date="2023-07" db="EMBL/GenBank/DDBJ databases">
        <title>Comparative genomics of wheat-associated soil bacteria to identify genetic determinants of phenazine resistance.</title>
        <authorList>
            <person name="Mouncey N."/>
        </authorList>
    </citation>
    <scope>NUCLEOTIDE SEQUENCE</scope>
    <source>
        <strain evidence="2">V4I22</strain>
    </source>
</reference>
<sequence>MVNRKTRRIVAATAAGGAALFACTAMAPSASAATDSGVSFFTGKNLTGMRMVADLNASGCQNLSQPALSAMNVSESNVYVYYNANCQPGLPGAAGDSYFALGSLHTGQFPYAAVSYRVVTGS</sequence>
<dbReference type="EMBL" id="JAUSZV010000005">
    <property type="protein sequence ID" value="MDQ0904883.1"/>
    <property type="molecule type" value="Genomic_DNA"/>
</dbReference>
<accession>A0AAW8F7U0</accession>
<comment type="caution">
    <text evidence="2">The sequence shown here is derived from an EMBL/GenBank/DDBJ whole genome shotgun (WGS) entry which is preliminary data.</text>
</comment>
<evidence type="ECO:0000313" key="3">
    <source>
        <dbReference type="Proteomes" id="UP001234216"/>
    </source>
</evidence>
<proteinExistence type="predicted"/>
<dbReference type="PROSITE" id="PS51318">
    <property type="entry name" value="TAT"/>
    <property type="match status" value="1"/>
</dbReference>
<dbReference type="RefSeq" id="WP_306972396.1">
    <property type="nucleotide sequence ID" value="NZ_JAUSZV010000005.1"/>
</dbReference>
<dbReference type="InterPro" id="IPR006311">
    <property type="entry name" value="TAT_signal"/>
</dbReference>
<dbReference type="Pfam" id="PF03995">
    <property type="entry name" value="Inhibitor_I36"/>
    <property type="match status" value="1"/>
</dbReference>
<feature type="chain" id="PRO_5043970204" evidence="1">
    <location>
        <begin position="33"/>
        <end position="122"/>
    </location>
</feature>
<name>A0AAW8F7U0_9ACTN</name>
<gene>
    <name evidence="2" type="ORF">QFZ22_000868</name>
</gene>
<protein>
    <submittedName>
        <fullName evidence="2">Uncharacterized protein</fullName>
    </submittedName>
</protein>
<feature type="signal peptide" evidence="1">
    <location>
        <begin position="1"/>
        <end position="32"/>
    </location>
</feature>
<evidence type="ECO:0000313" key="2">
    <source>
        <dbReference type="EMBL" id="MDQ0904883.1"/>
    </source>
</evidence>
<organism evidence="2 3">
    <name type="scientific">Streptomyces canus</name>
    <dbReference type="NCBI Taxonomy" id="58343"/>
    <lineage>
        <taxon>Bacteria</taxon>
        <taxon>Bacillati</taxon>
        <taxon>Actinomycetota</taxon>
        <taxon>Actinomycetes</taxon>
        <taxon>Kitasatosporales</taxon>
        <taxon>Streptomycetaceae</taxon>
        <taxon>Streptomyces</taxon>
        <taxon>Streptomyces aurantiacus group</taxon>
    </lineage>
</organism>
<dbReference type="Proteomes" id="UP001234216">
    <property type="component" value="Unassembled WGS sequence"/>
</dbReference>
<dbReference type="AlphaFoldDB" id="A0AAW8F7U0"/>